<organism evidence="1">
    <name type="scientific">marine sediment metagenome</name>
    <dbReference type="NCBI Taxonomy" id="412755"/>
    <lineage>
        <taxon>unclassified sequences</taxon>
        <taxon>metagenomes</taxon>
        <taxon>ecological metagenomes</taxon>
    </lineage>
</organism>
<sequence length="48" mass="5839">MIEYEAKHELSVSKLVNQFLVHTKIISRQIENSKRFCMLCKQKIFRRN</sequence>
<accession>A0A0F9IKV8</accession>
<protein>
    <submittedName>
        <fullName evidence="1">Uncharacterized protein</fullName>
    </submittedName>
</protein>
<reference evidence="1" key="1">
    <citation type="journal article" date="2015" name="Nature">
        <title>Complex archaea that bridge the gap between prokaryotes and eukaryotes.</title>
        <authorList>
            <person name="Spang A."/>
            <person name="Saw J.H."/>
            <person name="Jorgensen S.L."/>
            <person name="Zaremba-Niedzwiedzka K."/>
            <person name="Martijn J."/>
            <person name="Lind A.E."/>
            <person name="van Eijk R."/>
            <person name="Schleper C."/>
            <person name="Guy L."/>
            <person name="Ettema T.J."/>
        </authorList>
    </citation>
    <scope>NUCLEOTIDE SEQUENCE</scope>
</reference>
<proteinExistence type="predicted"/>
<comment type="caution">
    <text evidence="1">The sequence shown here is derived from an EMBL/GenBank/DDBJ whole genome shotgun (WGS) entry which is preliminary data.</text>
</comment>
<gene>
    <name evidence="1" type="ORF">LCGC14_1566480</name>
</gene>
<dbReference type="EMBL" id="LAZR01012162">
    <property type="protein sequence ID" value="KKM28257.1"/>
    <property type="molecule type" value="Genomic_DNA"/>
</dbReference>
<evidence type="ECO:0000313" key="1">
    <source>
        <dbReference type="EMBL" id="KKM28257.1"/>
    </source>
</evidence>
<name>A0A0F9IKV8_9ZZZZ</name>
<dbReference type="AlphaFoldDB" id="A0A0F9IKV8"/>